<keyword evidence="1" id="KW-1133">Transmembrane helix</keyword>
<evidence type="ECO:0000313" key="3">
    <source>
        <dbReference type="Proteomes" id="UP001146793"/>
    </source>
</evidence>
<evidence type="ECO:0000313" key="2">
    <source>
        <dbReference type="EMBL" id="KAJ3447453.1"/>
    </source>
</evidence>
<accession>A0AAV8A4J5</accession>
<feature type="transmembrane region" description="Helical" evidence="1">
    <location>
        <begin position="69"/>
        <end position="95"/>
    </location>
</feature>
<protein>
    <submittedName>
        <fullName evidence="2">Protein lyk2</fullName>
    </submittedName>
</protein>
<reference evidence="2" key="1">
    <citation type="submission" date="2022-08" db="EMBL/GenBank/DDBJ databases">
        <title>Novel sulphate-reducing endosymbionts in the free-living metamonad Anaeramoeba.</title>
        <authorList>
            <person name="Jerlstrom-Hultqvist J."/>
            <person name="Cepicka I."/>
            <person name="Gallot-Lavallee L."/>
            <person name="Salas-Leiva D."/>
            <person name="Curtis B.A."/>
            <person name="Zahonova K."/>
            <person name="Pipaliya S."/>
            <person name="Dacks J."/>
            <person name="Roger A.J."/>
        </authorList>
    </citation>
    <scope>NUCLEOTIDE SEQUENCE</scope>
    <source>
        <strain evidence="2">Busselton2</strain>
    </source>
</reference>
<dbReference type="EMBL" id="JANTQA010000016">
    <property type="protein sequence ID" value="KAJ3447453.1"/>
    <property type="molecule type" value="Genomic_DNA"/>
</dbReference>
<dbReference type="Proteomes" id="UP001146793">
    <property type="component" value="Unassembled WGS sequence"/>
</dbReference>
<keyword evidence="1" id="KW-0472">Membrane</keyword>
<sequence>MIEPHLFRHVRVKPYHKRKSPLSKEQDLETYGQKTQTQNKIIISHPRTRKHSKSIRSIEIMNQPPTKRILRFCIASALVLFLSILTSLAVLLQLYSKKKKKNMKFFQNKKNIFQLQSSTKETKKKFKRFAKSLFKPDHNHVLNYKLENNKLSRVSVL</sequence>
<evidence type="ECO:0000256" key="1">
    <source>
        <dbReference type="SAM" id="Phobius"/>
    </source>
</evidence>
<proteinExistence type="predicted"/>
<gene>
    <name evidence="2" type="ORF">M0812_07686</name>
</gene>
<dbReference type="AlphaFoldDB" id="A0AAV8A4J5"/>
<comment type="caution">
    <text evidence="2">The sequence shown here is derived from an EMBL/GenBank/DDBJ whole genome shotgun (WGS) entry which is preliminary data.</text>
</comment>
<organism evidence="2 3">
    <name type="scientific">Anaeramoeba flamelloides</name>
    <dbReference type="NCBI Taxonomy" id="1746091"/>
    <lineage>
        <taxon>Eukaryota</taxon>
        <taxon>Metamonada</taxon>
        <taxon>Anaeramoebidae</taxon>
        <taxon>Anaeramoeba</taxon>
    </lineage>
</organism>
<name>A0AAV8A4J5_9EUKA</name>
<keyword evidence="1" id="KW-0812">Transmembrane</keyword>